<dbReference type="RefSeq" id="WP_101071244.1">
    <property type="nucleotide sequence ID" value="NZ_PISP01000001.1"/>
</dbReference>
<proteinExistence type="predicted"/>
<evidence type="ECO:0000313" key="3">
    <source>
        <dbReference type="Proteomes" id="UP000233398"/>
    </source>
</evidence>
<keyword evidence="3" id="KW-1185">Reference proteome</keyword>
<feature type="transmembrane region" description="Helical" evidence="1">
    <location>
        <begin position="31"/>
        <end position="50"/>
    </location>
</feature>
<organism evidence="2 3">
    <name type="scientific">Rhodohalobacter barkolensis</name>
    <dbReference type="NCBI Taxonomy" id="2053187"/>
    <lineage>
        <taxon>Bacteria</taxon>
        <taxon>Pseudomonadati</taxon>
        <taxon>Balneolota</taxon>
        <taxon>Balneolia</taxon>
        <taxon>Balneolales</taxon>
        <taxon>Balneolaceae</taxon>
        <taxon>Rhodohalobacter</taxon>
    </lineage>
</organism>
<evidence type="ECO:0000313" key="2">
    <source>
        <dbReference type="EMBL" id="PKD44001.1"/>
    </source>
</evidence>
<keyword evidence="1" id="KW-0812">Transmembrane</keyword>
<accession>A0A2N0VII1</accession>
<dbReference type="AlphaFoldDB" id="A0A2N0VII1"/>
<gene>
    <name evidence="2" type="ORF">CWD77_00550</name>
</gene>
<sequence length="214" mass="24755">MRDHIKLLYGGIIAVIIAFSLAFLFQNLWIGYTAAFVTAIIWLVIIDQKIVSKSKHRAAKPIFRFFVVLLLITQILASVRFYMRSDFQRENLRTIRTTIVESISQIEMEKALQQTLRHYYQETDYSETTLEESFRTLFSDRLNEDGTFDPEIPDQDREMPVTYQIASPDSIILEVSAVFTPGYDADFLNISGNRGMYEAQAILTKDGVVYERQN</sequence>
<feature type="transmembrane region" description="Helical" evidence="1">
    <location>
        <begin position="7"/>
        <end position="25"/>
    </location>
</feature>
<dbReference type="OrthoDB" id="1523857at2"/>
<keyword evidence="1" id="KW-1133">Transmembrane helix</keyword>
<dbReference type="Proteomes" id="UP000233398">
    <property type="component" value="Unassembled WGS sequence"/>
</dbReference>
<reference evidence="2 3" key="1">
    <citation type="submission" date="2017-11" db="EMBL/GenBank/DDBJ databases">
        <title>Rhodohalobacter 15182 sp. nov., isolated from a salt lake.</title>
        <authorList>
            <person name="Han S."/>
        </authorList>
    </citation>
    <scope>NUCLEOTIDE SEQUENCE [LARGE SCALE GENOMIC DNA]</scope>
    <source>
        <strain evidence="2 3">15182</strain>
    </source>
</reference>
<dbReference type="EMBL" id="PISP01000001">
    <property type="protein sequence ID" value="PKD44001.1"/>
    <property type="molecule type" value="Genomic_DNA"/>
</dbReference>
<comment type="caution">
    <text evidence="2">The sequence shown here is derived from an EMBL/GenBank/DDBJ whole genome shotgun (WGS) entry which is preliminary data.</text>
</comment>
<evidence type="ECO:0000256" key="1">
    <source>
        <dbReference type="SAM" id="Phobius"/>
    </source>
</evidence>
<keyword evidence="1" id="KW-0472">Membrane</keyword>
<feature type="transmembrane region" description="Helical" evidence="1">
    <location>
        <begin position="62"/>
        <end position="83"/>
    </location>
</feature>
<protein>
    <submittedName>
        <fullName evidence="2">Uncharacterized protein</fullName>
    </submittedName>
</protein>
<name>A0A2N0VII1_9BACT</name>